<dbReference type="InParanoid" id="A0A024FXQ9"/>
<evidence type="ECO:0000313" key="2">
    <source>
        <dbReference type="Proteomes" id="UP000053237"/>
    </source>
</evidence>
<accession>A0A024FXQ9</accession>
<dbReference type="Proteomes" id="UP000053237">
    <property type="component" value="Unassembled WGS sequence"/>
</dbReference>
<dbReference type="EMBL" id="CAIX01002681">
    <property type="protein sequence ID" value="CCI11816.1"/>
    <property type="molecule type" value="Genomic_DNA"/>
</dbReference>
<evidence type="ECO:0000313" key="1">
    <source>
        <dbReference type="EMBL" id="CCI11816.1"/>
    </source>
</evidence>
<dbReference type="AlphaFoldDB" id="A0A024FXQ9"/>
<protein>
    <submittedName>
        <fullName evidence="1">Uncharacterized protein</fullName>
    </submittedName>
</protein>
<sequence length="110" mass="12731">MLNDAYSDIDSEISSTIKMNRQALKLIRNSRNQESLREEGRQRSLQLYLFRKYEPRSERSVQQNTTNFLCNNFGDFVTSHLSKSHVSSSKIRSPQRPQKPLASVLAVLPF</sequence>
<reference evidence="1 2" key="1">
    <citation type="submission" date="2012-05" db="EMBL/GenBank/DDBJ databases">
        <title>Recombination and specialization in a pathogen metapopulation.</title>
        <authorList>
            <person name="Gardiner A."/>
            <person name="Kemen E."/>
            <person name="Schultz-Larsen T."/>
            <person name="MacLean D."/>
            <person name="Van Oosterhout C."/>
            <person name="Jones J.D.G."/>
        </authorList>
    </citation>
    <scope>NUCLEOTIDE SEQUENCE [LARGE SCALE GENOMIC DNA]</scope>
    <source>
        <strain evidence="1 2">Ac Nc2</strain>
    </source>
</reference>
<organism evidence="1 2">
    <name type="scientific">Albugo candida</name>
    <dbReference type="NCBI Taxonomy" id="65357"/>
    <lineage>
        <taxon>Eukaryota</taxon>
        <taxon>Sar</taxon>
        <taxon>Stramenopiles</taxon>
        <taxon>Oomycota</taxon>
        <taxon>Peronosporomycetes</taxon>
        <taxon>Albuginales</taxon>
        <taxon>Albuginaceae</taxon>
        <taxon>Albugo</taxon>
    </lineage>
</organism>
<proteinExistence type="predicted"/>
<gene>
    <name evidence="1" type="ORF">BN9_135400</name>
</gene>
<comment type="caution">
    <text evidence="1">The sequence shown here is derived from an EMBL/GenBank/DDBJ whole genome shotgun (WGS) entry which is preliminary data.</text>
</comment>
<name>A0A024FXQ9_9STRA</name>
<keyword evidence="2" id="KW-1185">Reference proteome</keyword>